<keyword evidence="4 8" id="KW-0521">NADP</keyword>
<evidence type="ECO:0000256" key="8">
    <source>
        <dbReference type="HAMAP-Rule" id="MF_00087"/>
    </source>
</evidence>
<dbReference type="InterPro" id="IPR015896">
    <property type="entry name" value="4pyrrol_synth_GluRdtase_dimer"/>
</dbReference>
<dbReference type="InterPro" id="IPR000343">
    <property type="entry name" value="4pyrrol_synth_GluRdtase"/>
</dbReference>
<feature type="binding site" evidence="8">
    <location>
        <position position="104"/>
    </location>
    <ligand>
        <name>substrate</name>
    </ligand>
</feature>
<keyword evidence="16" id="KW-1185">Reference proteome</keyword>
<evidence type="ECO:0000313" key="15">
    <source>
        <dbReference type="EMBL" id="MDS0294212.1"/>
    </source>
</evidence>
<comment type="pathway">
    <text evidence="1 8 9">Porphyrin-containing compound metabolism; protoporphyrin-IX biosynthesis; 5-aminolevulinate from L-glutamyl-tRNA(Glu): step 1/2.</text>
</comment>
<dbReference type="Proteomes" id="UP001254813">
    <property type="component" value="Unassembled WGS sequence"/>
</dbReference>
<dbReference type="InterPro" id="IPR018214">
    <property type="entry name" value="GluRdtase_CS"/>
</dbReference>
<comment type="subunit">
    <text evidence="8">Homodimer.</text>
</comment>
<evidence type="ECO:0000256" key="7">
    <source>
        <dbReference type="ARBA" id="ARBA00047464"/>
    </source>
</evidence>
<dbReference type="PANTHER" id="PTHR43013">
    <property type="entry name" value="GLUTAMYL-TRNA REDUCTASE"/>
    <property type="match status" value="1"/>
</dbReference>
<dbReference type="GO" id="GO:0008883">
    <property type="term" value="F:glutamyl-tRNA reductase activity"/>
    <property type="evidence" value="ECO:0007669"/>
    <property type="project" value="UniProtKB-EC"/>
</dbReference>
<dbReference type="EC" id="1.2.1.70" evidence="3 8"/>
<evidence type="ECO:0000256" key="2">
    <source>
        <dbReference type="ARBA" id="ARBA00005916"/>
    </source>
</evidence>
<evidence type="ECO:0000256" key="9">
    <source>
        <dbReference type="RuleBase" id="RU000584"/>
    </source>
</evidence>
<comment type="similarity">
    <text evidence="2 8 9">Belongs to the glutamyl-tRNA reductase family.</text>
</comment>
<feature type="binding site" evidence="8">
    <location>
        <begin position="51"/>
        <end position="54"/>
    </location>
    <ligand>
        <name>substrate</name>
    </ligand>
</feature>
<dbReference type="HAMAP" id="MF_00087">
    <property type="entry name" value="Glu_tRNA_reductase"/>
    <property type="match status" value="1"/>
</dbReference>
<dbReference type="Pfam" id="PF00745">
    <property type="entry name" value="GlutR_dimer"/>
    <property type="match status" value="1"/>
</dbReference>
<feature type="compositionally biased region" description="Acidic residues" evidence="11">
    <location>
        <begin position="434"/>
        <end position="443"/>
    </location>
</feature>
<accession>A0ABU2G098</accession>
<dbReference type="SUPFAM" id="SSF69742">
    <property type="entry name" value="Glutamyl tRNA-reductase catalytic, N-terminal domain"/>
    <property type="match status" value="1"/>
</dbReference>
<evidence type="ECO:0000256" key="4">
    <source>
        <dbReference type="ARBA" id="ARBA00022857"/>
    </source>
</evidence>
<dbReference type="Gene3D" id="3.30.460.30">
    <property type="entry name" value="Glutamyl-tRNA reductase, N-terminal domain"/>
    <property type="match status" value="1"/>
</dbReference>
<dbReference type="RefSeq" id="WP_310928055.1">
    <property type="nucleotide sequence ID" value="NZ_JAMQOQ010000002.1"/>
</dbReference>
<evidence type="ECO:0000256" key="6">
    <source>
        <dbReference type="ARBA" id="ARBA00023244"/>
    </source>
</evidence>
<reference evidence="15 16" key="1">
    <citation type="submission" date="2022-06" db="EMBL/GenBank/DDBJ databases">
        <title>Halogeometricum sp. a new haloarchaeum isolate from saline soil.</title>
        <authorList>
            <person name="Strakova D."/>
            <person name="Galisteo C."/>
            <person name="Sanchez-Porro C."/>
            <person name="Ventosa A."/>
        </authorList>
    </citation>
    <scope>NUCLEOTIDE SEQUENCE [LARGE SCALE GENOMIC DNA]</scope>
    <source>
        <strain evidence="16">S3BR25-2</strain>
    </source>
</reference>
<dbReference type="InterPro" id="IPR036343">
    <property type="entry name" value="GluRdtase_N_sf"/>
</dbReference>
<comment type="caution">
    <text evidence="15">The sequence shown here is derived from an EMBL/GenBank/DDBJ whole genome shotgun (WGS) entry which is preliminary data.</text>
</comment>
<evidence type="ECO:0000259" key="14">
    <source>
        <dbReference type="Pfam" id="PF05201"/>
    </source>
</evidence>
<comment type="domain">
    <text evidence="8">Possesses an unusual extended V-shaped dimeric structure with each monomer consisting of three distinct domains arranged along a curved 'spinal' alpha-helix. The N-terminal catalytic domain specifically recognizes the glutamate moiety of the substrate. The second domain is the NADPH-binding domain, and the third C-terminal domain is responsible for dimerization.</text>
</comment>
<dbReference type="InterPro" id="IPR036453">
    <property type="entry name" value="GluRdtase_dimer_dom_sf"/>
</dbReference>
<dbReference type="PIRSF" id="PIRSF000445">
    <property type="entry name" value="4pyrrol_synth_GluRdtase"/>
    <property type="match status" value="1"/>
</dbReference>
<feature type="domain" description="Quinate/shikimate 5-dehydrogenase/glutamyl-tRNA reductase" evidence="13">
    <location>
        <begin position="167"/>
        <end position="296"/>
    </location>
</feature>
<dbReference type="InterPro" id="IPR006151">
    <property type="entry name" value="Shikm_DH/Glu-tRNA_Rdtase"/>
</dbReference>
<feature type="binding site" evidence="8">
    <location>
        <begin position="183"/>
        <end position="188"/>
    </location>
    <ligand>
        <name>NADP(+)</name>
        <dbReference type="ChEBI" id="CHEBI:58349"/>
    </ligand>
</feature>
<gene>
    <name evidence="8 15" type="primary">hemA</name>
    <name evidence="15" type="ORF">NDI79_08515</name>
</gene>
<protein>
    <recommendedName>
        <fullName evidence="3 8">Glutamyl-tRNA reductase</fullName>
        <shortName evidence="8">GluTR</shortName>
        <ecNumber evidence="3 8">1.2.1.70</ecNumber>
    </recommendedName>
</protein>
<dbReference type="EMBL" id="JAMQOQ010000002">
    <property type="protein sequence ID" value="MDS0294212.1"/>
    <property type="molecule type" value="Genomic_DNA"/>
</dbReference>
<comment type="catalytic activity">
    <reaction evidence="7 8 9">
        <text>(S)-4-amino-5-oxopentanoate + tRNA(Glu) + NADP(+) = L-glutamyl-tRNA(Glu) + NADPH + H(+)</text>
        <dbReference type="Rhea" id="RHEA:12344"/>
        <dbReference type="Rhea" id="RHEA-COMP:9663"/>
        <dbReference type="Rhea" id="RHEA-COMP:9680"/>
        <dbReference type="ChEBI" id="CHEBI:15378"/>
        <dbReference type="ChEBI" id="CHEBI:57501"/>
        <dbReference type="ChEBI" id="CHEBI:57783"/>
        <dbReference type="ChEBI" id="CHEBI:58349"/>
        <dbReference type="ChEBI" id="CHEBI:78442"/>
        <dbReference type="ChEBI" id="CHEBI:78520"/>
        <dbReference type="EC" id="1.2.1.70"/>
    </reaction>
</comment>
<dbReference type="NCBIfam" id="TIGR01035">
    <property type="entry name" value="hemA"/>
    <property type="match status" value="1"/>
</dbReference>
<feature type="domain" description="Glutamyl-tRNA reductase N-terminal" evidence="14">
    <location>
        <begin position="10"/>
        <end position="151"/>
    </location>
</feature>
<dbReference type="PANTHER" id="PTHR43013:SF1">
    <property type="entry name" value="GLUTAMYL-TRNA REDUCTASE"/>
    <property type="match status" value="1"/>
</dbReference>
<evidence type="ECO:0000259" key="12">
    <source>
        <dbReference type="Pfam" id="PF00745"/>
    </source>
</evidence>
<keyword evidence="10" id="KW-0175">Coiled coil</keyword>
<keyword evidence="5 8" id="KW-0560">Oxidoreductase</keyword>
<feature type="coiled-coil region" evidence="10">
    <location>
        <begin position="290"/>
        <end position="317"/>
    </location>
</feature>
<evidence type="ECO:0000256" key="5">
    <source>
        <dbReference type="ARBA" id="ARBA00023002"/>
    </source>
</evidence>
<dbReference type="CDD" id="cd05213">
    <property type="entry name" value="NAD_bind_Glutamyl_tRNA_reduct"/>
    <property type="match status" value="1"/>
</dbReference>
<dbReference type="Gene3D" id="3.40.50.720">
    <property type="entry name" value="NAD(P)-binding Rossmann-like Domain"/>
    <property type="match status" value="1"/>
</dbReference>
<dbReference type="InterPro" id="IPR015895">
    <property type="entry name" value="4pyrrol_synth_GluRdtase_N"/>
</dbReference>
<dbReference type="SUPFAM" id="SSF69075">
    <property type="entry name" value="Glutamyl tRNA-reductase dimerization domain"/>
    <property type="match status" value="1"/>
</dbReference>
<dbReference type="InterPro" id="IPR036291">
    <property type="entry name" value="NAD(P)-bd_dom_sf"/>
</dbReference>
<evidence type="ECO:0000313" key="16">
    <source>
        <dbReference type="Proteomes" id="UP001254813"/>
    </source>
</evidence>
<dbReference type="SUPFAM" id="SSF51735">
    <property type="entry name" value="NAD(P)-binding Rossmann-fold domains"/>
    <property type="match status" value="1"/>
</dbReference>
<evidence type="ECO:0000256" key="1">
    <source>
        <dbReference type="ARBA" id="ARBA00005059"/>
    </source>
</evidence>
<feature type="active site" description="Nucleophile" evidence="8">
    <location>
        <position position="52"/>
    </location>
</feature>
<comment type="function">
    <text evidence="8">Catalyzes the NADPH-dependent reduction of glutamyl-tRNA(Glu) to glutamate 1-semialdehyde (GSA).</text>
</comment>
<evidence type="ECO:0000256" key="3">
    <source>
        <dbReference type="ARBA" id="ARBA00012970"/>
    </source>
</evidence>
<feature type="site" description="Important for activity" evidence="8">
    <location>
        <position position="94"/>
    </location>
</feature>
<feature type="domain" description="Tetrapyrrole biosynthesis glutamyl-tRNA reductase dimerisation" evidence="12">
    <location>
        <begin position="311"/>
        <end position="410"/>
    </location>
</feature>
<evidence type="ECO:0000256" key="11">
    <source>
        <dbReference type="SAM" id="MobiDB-lite"/>
    </source>
</evidence>
<dbReference type="PROSITE" id="PS00747">
    <property type="entry name" value="GLUTR"/>
    <property type="match status" value="1"/>
</dbReference>
<keyword evidence="6 8" id="KW-0627">Porphyrin biosynthesis</keyword>
<organism evidence="15 16">
    <name type="scientific">Halogeometricum luteum</name>
    <dbReference type="NCBI Taxonomy" id="2950537"/>
    <lineage>
        <taxon>Archaea</taxon>
        <taxon>Methanobacteriati</taxon>
        <taxon>Methanobacteriota</taxon>
        <taxon>Stenosarchaea group</taxon>
        <taxon>Halobacteria</taxon>
        <taxon>Halobacteriales</taxon>
        <taxon>Haloferacaceae</taxon>
        <taxon>Halogeometricum</taxon>
    </lineage>
</organism>
<feature type="region of interest" description="Disordered" evidence="11">
    <location>
        <begin position="408"/>
        <end position="455"/>
    </location>
</feature>
<evidence type="ECO:0000256" key="10">
    <source>
        <dbReference type="SAM" id="Coils"/>
    </source>
</evidence>
<feature type="binding site" evidence="8">
    <location>
        <begin position="109"/>
        <end position="111"/>
    </location>
    <ligand>
        <name>substrate</name>
    </ligand>
</feature>
<name>A0ABU2G098_9EURY</name>
<proteinExistence type="inferred from homology"/>
<dbReference type="Pfam" id="PF05201">
    <property type="entry name" value="GlutR_N"/>
    <property type="match status" value="1"/>
</dbReference>
<feature type="binding site" evidence="8">
    <location>
        <position position="115"/>
    </location>
    <ligand>
        <name>substrate</name>
    </ligand>
</feature>
<comment type="miscellaneous">
    <text evidence="8">During catalysis, the active site Cys acts as a nucleophile attacking the alpha-carbonyl group of tRNA-bound glutamate with the formation of a thioester intermediate between enzyme and glutamate, and the concomitant release of tRNA(Glu). The thioester intermediate is finally reduced by direct hydride transfer from NADPH, to form the product GSA.</text>
</comment>
<evidence type="ECO:0000259" key="13">
    <source>
        <dbReference type="Pfam" id="PF01488"/>
    </source>
</evidence>
<dbReference type="Pfam" id="PF01488">
    <property type="entry name" value="Shikimate_DH"/>
    <property type="match status" value="1"/>
</dbReference>
<sequence length="455" mass="48003">MRSAGVISGVRVSHERATVDEIESASGEDVRSAVGTLLSREGVSEAFVLQTCNRAEAYVVTDAQAAGRRALSDFAPDVRDGVVVQMDHEESLRHLMRVAAGLESLVLGEDQILGQLKRAFEDARGAGGIGRVLDDAVTKAVHVGERARTETEINEGAVSLGSAAVRLAESETPLAGSTALVVGAGEMGTLAAKSLADAGVAELVVANRTVPHAEHVAAEVDVPARAVPLAAVDEAIEAADVVISATGSPGYVLSHAHVETGGETTLIDIAQPRDVDPDVDGLAGVVVHDIDGLEAVTDETRERRREAAERVEAMIDEEFERLLESFKRKRADQAISGMYEAAERVKGRELETALSKLEAQGELTDEQRETVSALADALVGQLLSAPTKSLREAAVEDDWDTIQTAMTLFDPDFGGEEPSFDGPSGPREGLAESAPEDVPDDADIPQHVLESLSDD</sequence>